<dbReference type="EMBL" id="CAMPGE010005799">
    <property type="protein sequence ID" value="CAI2364641.1"/>
    <property type="molecule type" value="Genomic_DNA"/>
</dbReference>
<dbReference type="Proteomes" id="UP001295684">
    <property type="component" value="Unassembled WGS sequence"/>
</dbReference>
<feature type="region of interest" description="Disordered" evidence="1">
    <location>
        <begin position="42"/>
        <end position="99"/>
    </location>
</feature>
<name>A0AAD1U9L3_EUPCR</name>
<feature type="compositionally biased region" description="Polar residues" evidence="1">
    <location>
        <begin position="82"/>
        <end position="91"/>
    </location>
</feature>
<comment type="caution">
    <text evidence="2">The sequence shown here is derived from an EMBL/GenBank/DDBJ whole genome shotgun (WGS) entry which is preliminary data.</text>
</comment>
<evidence type="ECO:0000256" key="1">
    <source>
        <dbReference type="SAM" id="MobiDB-lite"/>
    </source>
</evidence>
<organism evidence="2 3">
    <name type="scientific">Euplotes crassus</name>
    <dbReference type="NCBI Taxonomy" id="5936"/>
    <lineage>
        <taxon>Eukaryota</taxon>
        <taxon>Sar</taxon>
        <taxon>Alveolata</taxon>
        <taxon>Ciliophora</taxon>
        <taxon>Intramacronucleata</taxon>
        <taxon>Spirotrichea</taxon>
        <taxon>Hypotrichia</taxon>
        <taxon>Euplotida</taxon>
        <taxon>Euplotidae</taxon>
        <taxon>Moneuplotes</taxon>
    </lineage>
</organism>
<feature type="compositionally biased region" description="Polar residues" evidence="1">
    <location>
        <begin position="58"/>
        <end position="69"/>
    </location>
</feature>
<reference evidence="2" key="1">
    <citation type="submission" date="2023-07" db="EMBL/GenBank/DDBJ databases">
        <authorList>
            <consortium name="AG Swart"/>
            <person name="Singh M."/>
            <person name="Singh A."/>
            <person name="Seah K."/>
            <person name="Emmerich C."/>
        </authorList>
    </citation>
    <scope>NUCLEOTIDE SEQUENCE</scope>
    <source>
        <strain evidence="2">DP1</strain>
    </source>
</reference>
<sequence length="183" mass="21432">MNRKIQSKNESLQLLTPKKITKGVIENKLVDKFLKYKMKKLAPKKLKNKQDRIDKNKQSNLNKDISMKSQGFIRKKPRTGRTSRISNTPKNSDLVEFRKPRTVKNRNNISSSNSKIRKKKKRGSFGILHPVSKVKIRPKSSYFPMKSRLDRPSTSKPSVKYQNYKKDMSVKLLNLLRAGWIYR</sequence>
<evidence type="ECO:0000313" key="2">
    <source>
        <dbReference type="EMBL" id="CAI2364641.1"/>
    </source>
</evidence>
<evidence type="ECO:0000313" key="3">
    <source>
        <dbReference type="Proteomes" id="UP001295684"/>
    </source>
</evidence>
<keyword evidence="3" id="KW-1185">Reference proteome</keyword>
<feature type="compositionally biased region" description="Basic and acidic residues" evidence="1">
    <location>
        <begin position="48"/>
        <end position="57"/>
    </location>
</feature>
<feature type="region of interest" description="Disordered" evidence="1">
    <location>
        <begin position="105"/>
        <end position="124"/>
    </location>
</feature>
<protein>
    <submittedName>
        <fullName evidence="2">Uncharacterized protein</fullName>
    </submittedName>
</protein>
<accession>A0AAD1U9L3</accession>
<proteinExistence type="predicted"/>
<gene>
    <name evidence="2" type="ORF">ECRASSUSDP1_LOCUS5986</name>
</gene>
<feature type="compositionally biased region" description="Low complexity" evidence="1">
    <location>
        <begin position="105"/>
        <end position="114"/>
    </location>
</feature>
<dbReference type="AlphaFoldDB" id="A0AAD1U9L3"/>